<evidence type="ECO:0000313" key="3">
    <source>
        <dbReference type="Proteomes" id="UP000474175"/>
    </source>
</evidence>
<dbReference type="Pfam" id="PF03724">
    <property type="entry name" value="META"/>
    <property type="match status" value="1"/>
</dbReference>
<dbReference type="InterPro" id="IPR038670">
    <property type="entry name" value="HslJ-like_sf"/>
</dbReference>
<accession>A0A6L9KYC9</accession>
<sequence>MRVWLILALTFLAFGCERTDYPASTDSQQVLGNWRLVEPTSKFSTTLTIEVDQPSGGTISGIYSLKLTGKAAVNTYMATARLLNSETGSLDVDYAGSTKIGGSVEEMQFEKTYSANLDAVNRYEITDKLRLYYEHAESGVLVYEKIK</sequence>
<organism evidence="2 3">
    <name type="scientific">Spirosoma terrae</name>
    <dbReference type="NCBI Taxonomy" id="1968276"/>
    <lineage>
        <taxon>Bacteria</taxon>
        <taxon>Pseudomonadati</taxon>
        <taxon>Bacteroidota</taxon>
        <taxon>Cytophagia</taxon>
        <taxon>Cytophagales</taxon>
        <taxon>Cytophagaceae</taxon>
        <taxon>Spirosoma</taxon>
    </lineage>
</organism>
<dbReference type="RefSeq" id="WP_163940979.1">
    <property type="nucleotide sequence ID" value="NZ_JAAFZH010000001.1"/>
</dbReference>
<keyword evidence="3" id="KW-1185">Reference proteome</keyword>
<dbReference type="AlphaFoldDB" id="A0A6L9KYC9"/>
<dbReference type="PROSITE" id="PS51257">
    <property type="entry name" value="PROKAR_LIPOPROTEIN"/>
    <property type="match status" value="1"/>
</dbReference>
<protein>
    <submittedName>
        <fullName evidence="2">META domain-containing protein</fullName>
    </submittedName>
</protein>
<evidence type="ECO:0000313" key="2">
    <source>
        <dbReference type="EMBL" id="NDU93274.1"/>
    </source>
</evidence>
<dbReference type="Gene3D" id="2.40.128.270">
    <property type="match status" value="1"/>
</dbReference>
<proteinExistence type="predicted"/>
<gene>
    <name evidence="2" type="ORF">GK108_00155</name>
</gene>
<dbReference type="Proteomes" id="UP000474175">
    <property type="component" value="Unassembled WGS sequence"/>
</dbReference>
<dbReference type="InterPro" id="IPR005184">
    <property type="entry name" value="DUF306_Meta_HslJ"/>
</dbReference>
<comment type="caution">
    <text evidence="2">The sequence shown here is derived from an EMBL/GenBank/DDBJ whole genome shotgun (WGS) entry which is preliminary data.</text>
</comment>
<dbReference type="EMBL" id="JAAFZH010000001">
    <property type="protein sequence ID" value="NDU93274.1"/>
    <property type="molecule type" value="Genomic_DNA"/>
</dbReference>
<reference evidence="2 3" key="1">
    <citation type="submission" date="2020-02" db="EMBL/GenBank/DDBJ databases">
        <title>Draft genome sequence of two Spirosoma agri KCTC 52727 and Spirosoma terrae KCTC 52035.</title>
        <authorList>
            <person name="Rojas J."/>
            <person name="Ambika Manirajan B."/>
            <person name="Suarez C."/>
            <person name="Ratering S."/>
            <person name="Schnell S."/>
        </authorList>
    </citation>
    <scope>NUCLEOTIDE SEQUENCE [LARGE SCALE GENOMIC DNA]</scope>
    <source>
        <strain evidence="2 3">KCTC 52035</strain>
    </source>
</reference>
<name>A0A6L9KYC9_9BACT</name>
<feature type="domain" description="DUF306" evidence="1">
    <location>
        <begin position="56"/>
        <end position="140"/>
    </location>
</feature>
<evidence type="ECO:0000259" key="1">
    <source>
        <dbReference type="Pfam" id="PF03724"/>
    </source>
</evidence>